<keyword evidence="2" id="KW-1185">Reference proteome</keyword>
<dbReference type="AlphaFoldDB" id="A0A1H9JIG6"/>
<evidence type="ECO:0000313" key="1">
    <source>
        <dbReference type="EMBL" id="SEQ86548.1"/>
    </source>
</evidence>
<reference evidence="2" key="1">
    <citation type="submission" date="2016-10" db="EMBL/GenBank/DDBJ databases">
        <authorList>
            <person name="Varghese N."/>
            <person name="Submissions S."/>
        </authorList>
    </citation>
    <scope>NUCLEOTIDE SEQUENCE [LARGE SCALE GENOMIC DNA]</scope>
    <source>
        <strain evidence="2">DSM 24740</strain>
    </source>
</reference>
<dbReference type="Proteomes" id="UP000199021">
    <property type="component" value="Unassembled WGS sequence"/>
</dbReference>
<organism evidence="1 2">
    <name type="scientific">Neolewinella agarilytica</name>
    <dbReference type="NCBI Taxonomy" id="478744"/>
    <lineage>
        <taxon>Bacteria</taxon>
        <taxon>Pseudomonadati</taxon>
        <taxon>Bacteroidota</taxon>
        <taxon>Saprospiria</taxon>
        <taxon>Saprospirales</taxon>
        <taxon>Lewinellaceae</taxon>
        <taxon>Neolewinella</taxon>
    </lineage>
</organism>
<evidence type="ECO:0000313" key="2">
    <source>
        <dbReference type="Proteomes" id="UP000199021"/>
    </source>
</evidence>
<dbReference type="InParanoid" id="A0A1H9JIG6"/>
<dbReference type="RefSeq" id="WP_090170127.1">
    <property type="nucleotide sequence ID" value="NZ_FOFB01000017.1"/>
</dbReference>
<protein>
    <recommendedName>
        <fullName evidence="3">HD domain-containing protein</fullName>
    </recommendedName>
</protein>
<sequence>MTSAELHDLLQPENPLEASFLEDAEFRRGLVWGVPRYGHPEGTIWAHIIEVNENIDRLPIDEETRATLRIICWVHDTFKHIEDKSSPRDWTKHHGVYARNFLARYLDDELLLNVVELHDEAYYCWRLEHLYNRLGEGEARLQELREKVGEYWQLYYLFFKCDTSTGDKNPAPLVWFEETMPDIEVMHFVEDPGVLTRQ</sequence>
<dbReference type="OrthoDB" id="1492053at2"/>
<evidence type="ECO:0008006" key="3">
    <source>
        <dbReference type="Google" id="ProtNLM"/>
    </source>
</evidence>
<dbReference type="EMBL" id="FOFB01000017">
    <property type="protein sequence ID" value="SEQ86548.1"/>
    <property type="molecule type" value="Genomic_DNA"/>
</dbReference>
<name>A0A1H9JIG6_9BACT</name>
<gene>
    <name evidence="1" type="ORF">SAMN05444359_11785</name>
</gene>
<dbReference type="SUPFAM" id="SSF109604">
    <property type="entry name" value="HD-domain/PDEase-like"/>
    <property type="match status" value="1"/>
</dbReference>
<dbReference type="STRING" id="478744.SAMN05444359_11785"/>
<proteinExistence type="predicted"/>
<accession>A0A1H9JIG6</accession>